<proteinExistence type="predicted"/>
<dbReference type="RefSeq" id="WP_013703647.1">
    <property type="nucleotide sequence ID" value="NC_015387.1"/>
</dbReference>
<evidence type="ECO:0000313" key="2">
    <source>
        <dbReference type="EMBL" id="AEB11597.1"/>
    </source>
</evidence>
<keyword evidence="3" id="KW-1185">Reference proteome</keyword>
<dbReference type="AlphaFoldDB" id="F2NP09"/>
<evidence type="ECO:0000256" key="1">
    <source>
        <dbReference type="SAM" id="Phobius"/>
    </source>
</evidence>
<dbReference type="KEGG" id="mhd:Marky_0851"/>
<reference evidence="2 3" key="1">
    <citation type="journal article" date="2012" name="Stand. Genomic Sci.">
        <title>Complete genome sequence of the aerobic, heterotroph Marinithermus hydrothermalis type strain (T1(T)) from a deep-sea hydrothermal vent chimney.</title>
        <authorList>
            <person name="Copeland A."/>
            <person name="Gu W."/>
            <person name="Yasawong M."/>
            <person name="Lapidus A."/>
            <person name="Lucas S."/>
            <person name="Deshpande S."/>
            <person name="Pagani I."/>
            <person name="Tapia R."/>
            <person name="Cheng J.F."/>
            <person name="Goodwin L.A."/>
            <person name="Pitluck S."/>
            <person name="Liolios K."/>
            <person name="Ivanova N."/>
            <person name="Mavromatis K."/>
            <person name="Mikhailova N."/>
            <person name="Pati A."/>
            <person name="Chen A."/>
            <person name="Palaniappan K."/>
            <person name="Land M."/>
            <person name="Pan C."/>
            <person name="Brambilla E.M."/>
            <person name="Rohde M."/>
            <person name="Tindall B.J."/>
            <person name="Sikorski J."/>
            <person name="Goker M."/>
            <person name="Detter J.C."/>
            <person name="Bristow J."/>
            <person name="Eisen J.A."/>
            <person name="Markowitz V."/>
            <person name="Hugenholtz P."/>
            <person name="Kyrpides N.C."/>
            <person name="Klenk H.P."/>
            <person name="Woyke T."/>
        </authorList>
    </citation>
    <scope>NUCLEOTIDE SEQUENCE [LARGE SCALE GENOMIC DNA]</scope>
    <source>
        <strain evidence="3">DSM 14884 / JCM 11576 / T1</strain>
    </source>
</reference>
<dbReference type="Proteomes" id="UP000007030">
    <property type="component" value="Chromosome"/>
</dbReference>
<evidence type="ECO:0000313" key="3">
    <source>
        <dbReference type="Proteomes" id="UP000007030"/>
    </source>
</evidence>
<dbReference type="EMBL" id="CP002630">
    <property type="protein sequence ID" value="AEB11597.1"/>
    <property type="molecule type" value="Genomic_DNA"/>
</dbReference>
<sequence length="57" mass="6502">MDGSQSYWLLWLALAALNAFFAQKQGQPGWAWFALSLFLGPAVTLFLTSRKQKRNRV</sequence>
<feature type="transmembrane region" description="Helical" evidence="1">
    <location>
        <begin position="32"/>
        <end position="49"/>
    </location>
</feature>
<keyword evidence="1" id="KW-0812">Transmembrane</keyword>
<accession>F2NP09</accession>
<dbReference type="HOGENOM" id="CLU_205775_0_0_0"/>
<keyword evidence="1" id="KW-1133">Transmembrane helix</keyword>
<keyword evidence="1" id="KW-0472">Membrane</keyword>
<name>F2NP09_MARHT</name>
<organism evidence="2 3">
    <name type="scientific">Marinithermus hydrothermalis (strain DSM 14884 / JCM 11576 / T1)</name>
    <dbReference type="NCBI Taxonomy" id="869210"/>
    <lineage>
        <taxon>Bacteria</taxon>
        <taxon>Thermotogati</taxon>
        <taxon>Deinococcota</taxon>
        <taxon>Deinococci</taxon>
        <taxon>Thermales</taxon>
        <taxon>Thermaceae</taxon>
        <taxon>Marinithermus</taxon>
    </lineage>
</organism>
<evidence type="ECO:0008006" key="4">
    <source>
        <dbReference type="Google" id="ProtNLM"/>
    </source>
</evidence>
<protein>
    <recommendedName>
        <fullName evidence="4">Antitermination protein NusB</fullName>
    </recommendedName>
</protein>
<gene>
    <name evidence="2" type="ordered locus">Marky_0851</name>
</gene>